<dbReference type="RefSeq" id="WP_329334880.1">
    <property type="nucleotide sequence ID" value="NZ_BAAAZX010000017.1"/>
</dbReference>
<proteinExistence type="predicted"/>
<accession>A0ABP7S9U7</accession>
<comment type="caution">
    <text evidence="1">The sequence shown here is derived from an EMBL/GenBank/DDBJ whole genome shotgun (WGS) entry which is preliminary data.</text>
</comment>
<dbReference type="Proteomes" id="UP001500456">
    <property type="component" value="Unassembled WGS sequence"/>
</dbReference>
<gene>
    <name evidence="1" type="ORF">GCM10022232_56770</name>
</gene>
<evidence type="ECO:0000313" key="2">
    <source>
        <dbReference type="Proteomes" id="UP001500456"/>
    </source>
</evidence>
<protein>
    <submittedName>
        <fullName evidence="1">Uncharacterized protein</fullName>
    </submittedName>
</protein>
<sequence>MPLGCGALRGFASALPHDMTTVDATGTGVRRHRDGTRAVLEAVGHMPAYEMAGGDRPGRCPAVRGRARRLRQSLRLERPLTGGPAPVRACIDEPPLAVLDGTVEPGRVLARAVPWRPYPRGTGPWTTGRR</sequence>
<organism evidence="1 2">
    <name type="scientific">Streptomyces plumbiresistens</name>
    <dbReference type="NCBI Taxonomy" id="511811"/>
    <lineage>
        <taxon>Bacteria</taxon>
        <taxon>Bacillati</taxon>
        <taxon>Actinomycetota</taxon>
        <taxon>Actinomycetes</taxon>
        <taxon>Kitasatosporales</taxon>
        <taxon>Streptomycetaceae</taxon>
        <taxon>Streptomyces</taxon>
    </lineage>
</organism>
<dbReference type="EMBL" id="BAAAZX010000017">
    <property type="protein sequence ID" value="GAA4008780.1"/>
    <property type="molecule type" value="Genomic_DNA"/>
</dbReference>
<reference evidence="2" key="1">
    <citation type="journal article" date="2019" name="Int. J. Syst. Evol. Microbiol.">
        <title>The Global Catalogue of Microorganisms (GCM) 10K type strain sequencing project: providing services to taxonomists for standard genome sequencing and annotation.</title>
        <authorList>
            <consortium name="The Broad Institute Genomics Platform"/>
            <consortium name="The Broad Institute Genome Sequencing Center for Infectious Disease"/>
            <person name="Wu L."/>
            <person name="Ma J."/>
        </authorList>
    </citation>
    <scope>NUCLEOTIDE SEQUENCE [LARGE SCALE GENOMIC DNA]</scope>
    <source>
        <strain evidence="2">JCM 16924</strain>
    </source>
</reference>
<evidence type="ECO:0000313" key="1">
    <source>
        <dbReference type="EMBL" id="GAA4008780.1"/>
    </source>
</evidence>
<name>A0ABP7S9U7_9ACTN</name>
<keyword evidence="2" id="KW-1185">Reference proteome</keyword>